<gene>
    <name evidence="1" type="ORF">ENT17_01420</name>
</gene>
<comment type="caution">
    <text evidence="1">The sequence shown here is derived from an EMBL/GenBank/DDBJ whole genome shotgun (WGS) entry which is preliminary data.</text>
</comment>
<organism evidence="1">
    <name type="scientific">Bellilinea caldifistulae</name>
    <dbReference type="NCBI Taxonomy" id="360411"/>
    <lineage>
        <taxon>Bacteria</taxon>
        <taxon>Bacillati</taxon>
        <taxon>Chloroflexota</taxon>
        <taxon>Anaerolineae</taxon>
        <taxon>Anaerolineales</taxon>
        <taxon>Anaerolineaceae</taxon>
        <taxon>Bellilinea</taxon>
    </lineage>
</organism>
<dbReference type="EMBL" id="DSXR01000018">
    <property type="protein sequence ID" value="HGS86261.1"/>
    <property type="molecule type" value="Genomic_DNA"/>
</dbReference>
<reference evidence="1" key="1">
    <citation type="journal article" date="2020" name="mSystems">
        <title>Genome- and Community-Level Interaction Insights into Carbon Utilization and Element Cycling Functions of Hydrothermarchaeota in Hydrothermal Sediment.</title>
        <authorList>
            <person name="Zhou Z."/>
            <person name="Liu Y."/>
            <person name="Xu W."/>
            <person name="Pan J."/>
            <person name="Luo Z.H."/>
            <person name="Li M."/>
        </authorList>
    </citation>
    <scope>NUCLEOTIDE SEQUENCE [LARGE SCALE GENOMIC DNA]</scope>
    <source>
        <strain evidence="1">SpSt-556</strain>
    </source>
</reference>
<accession>A0A7C4L051</accession>
<dbReference type="SUPFAM" id="SSF54285">
    <property type="entry name" value="MoaD/ThiS"/>
    <property type="match status" value="1"/>
</dbReference>
<name>A0A7C4L051_9CHLR</name>
<evidence type="ECO:0000313" key="1">
    <source>
        <dbReference type="EMBL" id="HGS86261.1"/>
    </source>
</evidence>
<proteinExistence type="predicted"/>
<dbReference type="Pfam" id="PF02597">
    <property type="entry name" value="ThiS"/>
    <property type="match status" value="1"/>
</dbReference>
<protein>
    <submittedName>
        <fullName evidence="1">MoaD/ThiS family protein</fullName>
    </submittedName>
</protein>
<dbReference type="AlphaFoldDB" id="A0A7C4L051"/>
<sequence>MIVDTWLYGELARFGGNPQERIFANRKVSLPEGARLRDLLDVLGMDTQERGITFINGQLSAMPGLQPDLDHPLRDGDRVAFFHLRSMWPFQYRHGVSMVQEMQKAIIETDQMGLHHAYSKEQLKE</sequence>
<dbReference type="InterPro" id="IPR003749">
    <property type="entry name" value="ThiS/MoaD-like"/>
</dbReference>
<dbReference type="InterPro" id="IPR016155">
    <property type="entry name" value="Mopterin_synth/thiamin_S_b"/>
</dbReference>